<comment type="caution">
    <text evidence="5">The sequence shown here is derived from an EMBL/GenBank/DDBJ whole genome shotgun (WGS) entry which is preliminary data.</text>
</comment>
<reference evidence="5 6" key="1">
    <citation type="submission" date="2017-01" db="EMBL/GenBank/DDBJ databases">
        <title>A new Hymenobacter.</title>
        <authorList>
            <person name="Liang Y."/>
            <person name="Feng F."/>
        </authorList>
    </citation>
    <scope>NUCLEOTIDE SEQUENCE [LARGE SCALE GENOMIC DNA]</scope>
    <source>
        <strain evidence="5">MIMBbqt21</strain>
    </source>
</reference>
<keyword evidence="6" id="KW-1185">Reference proteome</keyword>
<dbReference type="AlphaFoldDB" id="A0A2C9ZTX6"/>
<comment type="pathway">
    <text evidence="2">Amino-acid biosynthesis; L-methionine biosynthesis via de novo pathway; O-acetyl-L-homoserine from L-homoserine: step 1/1.</text>
</comment>
<dbReference type="NCBIfam" id="TIGR01392">
    <property type="entry name" value="homoserO_Ac_trn"/>
    <property type="match status" value="1"/>
</dbReference>
<keyword evidence="2" id="KW-0028">Amino-acid biosynthesis</keyword>
<comment type="catalytic activity">
    <reaction evidence="2">
        <text>L-homoserine + acetyl-CoA = O-acetyl-L-homoserine + CoA</text>
        <dbReference type="Rhea" id="RHEA:13701"/>
        <dbReference type="ChEBI" id="CHEBI:57287"/>
        <dbReference type="ChEBI" id="CHEBI:57288"/>
        <dbReference type="ChEBI" id="CHEBI:57476"/>
        <dbReference type="ChEBI" id="CHEBI:57716"/>
        <dbReference type="EC" id="2.3.1.31"/>
    </reaction>
</comment>
<organism evidence="5 6">
    <name type="scientific">Hymenobacter crusticola</name>
    <dbReference type="NCBI Taxonomy" id="1770526"/>
    <lineage>
        <taxon>Bacteria</taxon>
        <taxon>Pseudomonadati</taxon>
        <taxon>Bacteroidota</taxon>
        <taxon>Cytophagia</taxon>
        <taxon>Cytophagales</taxon>
        <taxon>Hymenobacteraceae</taxon>
        <taxon>Hymenobacter</taxon>
    </lineage>
</organism>
<feature type="binding site" evidence="2">
    <location>
        <position position="202"/>
    </location>
    <ligand>
        <name>substrate</name>
    </ligand>
</feature>
<dbReference type="Pfam" id="PF00561">
    <property type="entry name" value="Abhydrolase_1"/>
    <property type="match status" value="1"/>
</dbReference>
<dbReference type="GO" id="GO:0009092">
    <property type="term" value="P:homoserine metabolic process"/>
    <property type="evidence" value="ECO:0007669"/>
    <property type="project" value="TreeGrafter"/>
</dbReference>
<evidence type="ECO:0000256" key="1">
    <source>
        <dbReference type="ARBA" id="ARBA00022679"/>
    </source>
</evidence>
<dbReference type="InterPro" id="IPR000073">
    <property type="entry name" value="AB_hydrolase_1"/>
</dbReference>
<keyword evidence="2" id="KW-0963">Cytoplasm</keyword>
<dbReference type="InterPro" id="IPR008220">
    <property type="entry name" value="HAT_MetX-like"/>
</dbReference>
<dbReference type="RefSeq" id="WP_086596898.1">
    <property type="nucleotide sequence ID" value="NZ_MTSE01000026.1"/>
</dbReference>
<comment type="function">
    <text evidence="2">Transfers an acetyl group from acetyl-CoA to L-homoserine, forming acetyl-L-homoserine.</text>
</comment>
<comment type="similarity">
    <text evidence="2">Belongs to the AB hydrolase superfamily. MetX family.</text>
</comment>
<feature type="active site" evidence="2 3">
    <location>
        <position position="290"/>
    </location>
</feature>
<proteinExistence type="inferred from homology"/>
<comment type="subcellular location">
    <subcellularLocation>
        <location evidence="2">Cytoplasm</location>
    </subcellularLocation>
</comment>
<evidence type="ECO:0000313" key="6">
    <source>
        <dbReference type="Proteomes" id="UP000194873"/>
    </source>
</evidence>
<gene>
    <name evidence="2" type="primary">metXA</name>
    <name evidence="5" type="ORF">BXP70_25245</name>
</gene>
<evidence type="ECO:0000313" key="5">
    <source>
        <dbReference type="EMBL" id="OUJ70159.1"/>
    </source>
</evidence>
<comment type="caution">
    <text evidence="2">Lacks conserved residue(s) required for the propagation of feature annotation.</text>
</comment>
<keyword evidence="2" id="KW-0012">Acyltransferase</keyword>
<dbReference type="UniPathway" id="UPA00051">
    <property type="reaction ID" value="UER00074"/>
</dbReference>
<dbReference type="OrthoDB" id="9800754at2"/>
<dbReference type="Gene3D" id="3.40.50.1820">
    <property type="entry name" value="alpha/beta hydrolase"/>
    <property type="match status" value="1"/>
</dbReference>
<protein>
    <recommendedName>
        <fullName evidence="2">Homoserine O-acetyltransferase</fullName>
        <shortName evidence="2">HAT</shortName>
        <ecNumber evidence="2">2.3.1.31</ecNumber>
    </recommendedName>
    <alternativeName>
        <fullName evidence="2">Homoserine transacetylase</fullName>
        <shortName evidence="2">HTA</shortName>
    </alternativeName>
</protein>
<dbReference type="InterPro" id="IPR029058">
    <property type="entry name" value="AB_hydrolase_fold"/>
</dbReference>
<dbReference type="PIRSF" id="PIRSF000443">
    <property type="entry name" value="Homoser_Ac_trans"/>
    <property type="match status" value="1"/>
</dbReference>
<dbReference type="PANTHER" id="PTHR32268">
    <property type="entry name" value="HOMOSERINE O-ACETYLTRANSFERASE"/>
    <property type="match status" value="1"/>
</dbReference>
<feature type="active site" evidence="2 3">
    <location>
        <position position="319"/>
    </location>
</feature>
<accession>A0A2C9ZTX6</accession>
<dbReference type="EMBL" id="MTSE01000026">
    <property type="protein sequence ID" value="OUJ70159.1"/>
    <property type="molecule type" value="Genomic_DNA"/>
</dbReference>
<dbReference type="Proteomes" id="UP000194873">
    <property type="component" value="Unassembled WGS sequence"/>
</dbReference>
<dbReference type="HAMAP" id="MF_00296">
    <property type="entry name" value="MetX_acyltransf"/>
    <property type="match status" value="1"/>
</dbReference>
<name>A0A2C9ZTX6_9BACT</name>
<dbReference type="GO" id="GO:0009086">
    <property type="term" value="P:methionine biosynthetic process"/>
    <property type="evidence" value="ECO:0007669"/>
    <property type="project" value="UniProtKB-UniRule"/>
</dbReference>
<feature type="binding site" evidence="2">
    <location>
        <position position="320"/>
    </location>
    <ligand>
        <name>substrate</name>
    </ligand>
</feature>
<keyword evidence="2" id="KW-0486">Methionine biosynthesis</keyword>
<sequence length="344" mass="37942">MTESQLFNLPTPLQLECGATLPTVQVAYHTYGTLNAAQDNVVWVCHALTANADVLTWWSGLFGPGYLFDPADYFIICANVLGSCYGSTGPLTPVSEGSEPLYQAFPLVTIRDMVAAHDQLRQHLGFSKIHTLIGGSLGGQQALEWAVQQPTLFENLVVLATNAQHSPWGIAFNESQRLAIQADQTYYSATPEGGQHGLKAARAMALLSYRSYEAYGTTQAEVEGDKLDQFRASSYQQYQGDKLVARFNAYTYVTLSKAMDSHNVGRGRGSLAAALKQIQARTLVIGITSDVLFPPAEQQLLARHIPTAQYVEMESHFGHDGFLIETVQITRFLERFYSRRLVHS</sequence>
<feature type="active site" description="Nucleophile" evidence="2 3">
    <location>
        <position position="136"/>
    </location>
</feature>
<dbReference type="NCBIfam" id="NF001209">
    <property type="entry name" value="PRK00175.1"/>
    <property type="match status" value="1"/>
</dbReference>
<evidence type="ECO:0000256" key="2">
    <source>
        <dbReference type="HAMAP-Rule" id="MF_00296"/>
    </source>
</evidence>
<comment type="subunit">
    <text evidence="2">Homodimer.</text>
</comment>
<feature type="domain" description="AB hydrolase-1" evidence="4">
    <location>
        <begin position="41"/>
        <end position="324"/>
    </location>
</feature>
<dbReference type="GO" id="GO:0004414">
    <property type="term" value="F:homoserine O-acetyltransferase activity"/>
    <property type="evidence" value="ECO:0007669"/>
    <property type="project" value="UniProtKB-UniRule"/>
</dbReference>
<dbReference type="GO" id="GO:0005737">
    <property type="term" value="C:cytoplasm"/>
    <property type="evidence" value="ECO:0007669"/>
    <property type="project" value="UniProtKB-SubCell"/>
</dbReference>
<dbReference type="SUPFAM" id="SSF53474">
    <property type="entry name" value="alpha/beta-Hydrolases"/>
    <property type="match status" value="1"/>
</dbReference>
<keyword evidence="1 2" id="KW-0808">Transferase</keyword>
<dbReference type="PANTHER" id="PTHR32268:SF11">
    <property type="entry name" value="HOMOSERINE O-ACETYLTRANSFERASE"/>
    <property type="match status" value="1"/>
</dbReference>
<evidence type="ECO:0000259" key="4">
    <source>
        <dbReference type="Pfam" id="PF00561"/>
    </source>
</evidence>
<evidence type="ECO:0000256" key="3">
    <source>
        <dbReference type="PIRSR" id="PIRSR000443-1"/>
    </source>
</evidence>
<dbReference type="EC" id="2.3.1.31" evidence="2"/>